<dbReference type="Pfam" id="PF14072">
    <property type="entry name" value="DndB"/>
    <property type="match status" value="1"/>
</dbReference>
<dbReference type="Proteomes" id="UP000246058">
    <property type="component" value="Chromosome"/>
</dbReference>
<dbReference type="KEGG" id="meti:DK427_09595"/>
<proteinExistence type="predicted"/>
<evidence type="ECO:0000313" key="2">
    <source>
        <dbReference type="Proteomes" id="UP000246058"/>
    </source>
</evidence>
<sequence length="503" mass="57753">MSSSEAVSAKRVIPALRFKQWLDRWNDYDFSEEFLRRKPPEHIYMFSLRAAELRALSDVYKRERQGSAAEGIQRVRDTTRTGRIQNYVRYGYPYGDLKEPQRTDETSSLRKPGWLPTAIVINILLADDERHGRKVSEGCHAAIKDLGDGRFEIIVPSKMETSEGGLAPFEVIDGQHRLWAFDAEVGEEPLPDDFELPVVAYHGLDISWQAYLFWSINVSPKRINPSHAFDLYPLLRTQDWLDRVGELNVYREARAQELTEQMYAHESSPWRNRINMLGERGGSGVSQAAWVRTLLQTFLSTGRGQGRAGLFQANLSDGIEPLDWTRSQQTAFIIRLWSDISASLERNKNLYWIRKFETPEMAFEDKRSMLNQDQGLRAIHAAANDIFYHSAQVWQLDRWILRSNDDIELYSSEVSSALLSLDKQPFRQFIAEFADQLTYFDWRSFDGPGVRSDEGGEELLLQKRAYRGSGGYAVLREDLLRKLTEANGSVGRTASTLLFEMTA</sequence>
<gene>
    <name evidence="1" type="ORF">DK427_09595</name>
</gene>
<accession>A0A2U8VQK0</accession>
<keyword evidence="2" id="KW-1185">Reference proteome</keyword>
<dbReference type="EMBL" id="CP029551">
    <property type="protein sequence ID" value="AWN35953.1"/>
    <property type="molecule type" value="Genomic_DNA"/>
</dbReference>
<organism evidence="1 2">
    <name type="scientific">Methylobacterium radiodurans</name>
    <dbReference type="NCBI Taxonomy" id="2202828"/>
    <lineage>
        <taxon>Bacteria</taxon>
        <taxon>Pseudomonadati</taxon>
        <taxon>Pseudomonadota</taxon>
        <taxon>Alphaproteobacteria</taxon>
        <taxon>Hyphomicrobiales</taxon>
        <taxon>Methylobacteriaceae</taxon>
        <taxon>Methylobacterium</taxon>
    </lineage>
</organism>
<evidence type="ECO:0008006" key="3">
    <source>
        <dbReference type="Google" id="ProtNLM"/>
    </source>
</evidence>
<dbReference type="CDD" id="cd16413">
    <property type="entry name" value="DGQHR_domain"/>
    <property type="match status" value="1"/>
</dbReference>
<name>A0A2U8VQK0_9HYPH</name>
<dbReference type="AlphaFoldDB" id="A0A2U8VQK0"/>
<dbReference type="InterPro" id="IPR017642">
    <property type="entry name" value="DNA_S_mod_DndB"/>
</dbReference>
<dbReference type="RefSeq" id="WP_109951065.1">
    <property type="nucleotide sequence ID" value="NZ_CP029551.1"/>
</dbReference>
<protein>
    <recommendedName>
        <fullName evidence="3">DGQHR domain-containing protein</fullName>
    </recommendedName>
</protein>
<evidence type="ECO:0000313" key="1">
    <source>
        <dbReference type="EMBL" id="AWN35953.1"/>
    </source>
</evidence>
<reference evidence="1 2" key="1">
    <citation type="submission" date="2018-05" db="EMBL/GenBank/DDBJ databases">
        <title>Complete Genome Sequence of Methylobacterium sp. 17Sr1-43.</title>
        <authorList>
            <person name="Srinivasan S."/>
        </authorList>
    </citation>
    <scope>NUCLEOTIDE SEQUENCE [LARGE SCALE GENOMIC DNA]</scope>
    <source>
        <strain evidence="1 2">17Sr1-43</strain>
    </source>
</reference>
<dbReference type="OrthoDB" id="9789139at2"/>